<organism evidence="5 6">
    <name type="scientific">Phellinidium pouzarii</name>
    <dbReference type="NCBI Taxonomy" id="167371"/>
    <lineage>
        <taxon>Eukaryota</taxon>
        <taxon>Fungi</taxon>
        <taxon>Dikarya</taxon>
        <taxon>Basidiomycota</taxon>
        <taxon>Agaricomycotina</taxon>
        <taxon>Agaricomycetes</taxon>
        <taxon>Hymenochaetales</taxon>
        <taxon>Hymenochaetaceae</taxon>
        <taxon>Phellinidium</taxon>
    </lineage>
</organism>
<evidence type="ECO:0000313" key="5">
    <source>
        <dbReference type="EMBL" id="THH04188.1"/>
    </source>
</evidence>
<dbReference type="Pfam" id="PF20147">
    <property type="entry name" value="Crinkler"/>
    <property type="match status" value="1"/>
</dbReference>
<keyword evidence="3" id="KW-0964">Secreted</keyword>
<evidence type="ECO:0000256" key="2">
    <source>
        <dbReference type="ARBA" id="ARBA00004613"/>
    </source>
</evidence>
<proteinExistence type="predicted"/>
<comment type="caution">
    <text evidence="5">The sequence shown here is derived from an EMBL/GenBank/DDBJ whole genome shotgun (WGS) entry which is preliminary data.</text>
</comment>
<evidence type="ECO:0000256" key="1">
    <source>
        <dbReference type="ARBA" id="ARBA00004340"/>
    </source>
</evidence>
<evidence type="ECO:0000259" key="4">
    <source>
        <dbReference type="Pfam" id="PF20147"/>
    </source>
</evidence>
<name>A0A4S4L0Y5_9AGAM</name>
<gene>
    <name evidence="5" type="ORF">EW145_g5709</name>
</gene>
<dbReference type="EMBL" id="SGPK01000367">
    <property type="protein sequence ID" value="THH04188.1"/>
    <property type="molecule type" value="Genomic_DNA"/>
</dbReference>
<protein>
    <recommendedName>
        <fullName evidence="4">Crinkler effector protein N-terminal domain-containing protein</fullName>
    </recommendedName>
</protein>
<evidence type="ECO:0000256" key="3">
    <source>
        <dbReference type="ARBA" id="ARBA00022525"/>
    </source>
</evidence>
<dbReference type="Proteomes" id="UP000308199">
    <property type="component" value="Unassembled WGS sequence"/>
</dbReference>
<feature type="domain" description="Crinkler effector protein N-terminal" evidence="4">
    <location>
        <begin position="6"/>
        <end position="114"/>
    </location>
</feature>
<dbReference type="OrthoDB" id="3168051at2759"/>
<dbReference type="GO" id="GO:0005576">
    <property type="term" value="C:extracellular region"/>
    <property type="evidence" value="ECO:0007669"/>
    <property type="project" value="UniProtKB-SubCell"/>
</dbReference>
<dbReference type="AlphaFoldDB" id="A0A4S4L0Y5"/>
<dbReference type="GO" id="GO:0043657">
    <property type="term" value="C:host cell"/>
    <property type="evidence" value="ECO:0007669"/>
    <property type="project" value="UniProtKB-SubCell"/>
</dbReference>
<evidence type="ECO:0000313" key="6">
    <source>
        <dbReference type="Proteomes" id="UP000308199"/>
    </source>
</evidence>
<accession>A0A4S4L0Y5</accession>
<reference evidence="5 6" key="1">
    <citation type="submission" date="2019-02" db="EMBL/GenBank/DDBJ databases">
        <title>Genome sequencing of the rare red list fungi Phellinidium pouzarii.</title>
        <authorList>
            <person name="Buettner E."/>
            <person name="Kellner H."/>
        </authorList>
    </citation>
    <scope>NUCLEOTIDE SEQUENCE [LARGE SCALE GENOMIC DNA]</scope>
    <source>
        <strain evidence="5 6">DSM 108285</strain>
    </source>
</reference>
<keyword evidence="6" id="KW-1185">Reference proteome</keyword>
<comment type="subcellular location">
    <subcellularLocation>
        <location evidence="1">Host cell</location>
    </subcellularLocation>
    <subcellularLocation>
        <location evidence="2">Secreted</location>
    </subcellularLocation>
</comment>
<dbReference type="InterPro" id="IPR045379">
    <property type="entry name" value="Crinkler_N"/>
</dbReference>
<sequence length="130" mass="15102">MSGKIITLFCYIYRRNDEPSHKRVFSVEIDNTKSVDKLKKVIKAETKDIFDHLAAFDLRLWNVELPLQNNAVFKERLAAYIKNDHKLDGDMTPSNVLCGIFPDRFPNDTLNIIISQSESFVFLDHILMLK</sequence>